<reference evidence="4 5" key="1">
    <citation type="submission" date="2015-02" db="EMBL/GenBank/DDBJ databases">
        <authorList>
            <person name="Ju K.-S."/>
            <person name="Doroghazi J.R."/>
            <person name="Metcalf W."/>
        </authorList>
    </citation>
    <scope>NUCLEOTIDE SEQUENCE [LARGE SCALE GENOMIC DNA]</scope>
    <source>
        <strain evidence="4 5">NRRL B-16140</strain>
    </source>
</reference>
<comment type="cofactor">
    <cofactor evidence="2">
        <name>Zn(2+)</name>
        <dbReference type="ChEBI" id="CHEBI:29105"/>
    </cofactor>
    <text evidence="2">Bind 1 Zn(2+) per subunit.</text>
</comment>
<dbReference type="Proteomes" id="UP000033393">
    <property type="component" value="Unassembled WGS sequence"/>
</dbReference>
<evidence type="ECO:0000256" key="3">
    <source>
        <dbReference type="SAM" id="MobiDB-lite"/>
    </source>
</evidence>
<name>A0A0F0GKI0_LENAE</name>
<sequence length="114" mass="12601">MSGGNAIRGTRVGAGPMGESERGESAPRRRVSYWCANGHESRPSFAVEAEVPESWDCPRCGLPAGRDEQTPPAPPRNEPYKTHLAYVKERRSDADGEAILEEALAKLRRQREEP</sequence>
<evidence type="ECO:0000256" key="1">
    <source>
        <dbReference type="ARBA" id="ARBA00022723"/>
    </source>
</evidence>
<dbReference type="GO" id="GO:0045893">
    <property type="term" value="P:positive regulation of DNA-templated transcription"/>
    <property type="evidence" value="ECO:0007669"/>
    <property type="project" value="UniProtKB-UniRule"/>
</dbReference>
<dbReference type="STRING" id="68170.GCA_000974445_01598"/>
<dbReference type="eggNOG" id="ENOG5031GEE">
    <property type="taxonomic scope" value="Bacteria"/>
</dbReference>
<comment type="similarity">
    <text evidence="2">Belongs to the RNA polymerase-binding protein RbpA family.</text>
</comment>
<dbReference type="PATRIC" id="fig|68170.10.peg.654"/>
<dbReference type="InterPro" id="IPR025182">
    <property type="entry name" value="RNApol-bd_RbpA"/>
</dbReference>
<accession>A0A0F0GKI0</accession>
<keyword evidence="5" id="KW-1185">Reference proteome</keyword>
<gene>
    <name evidence="2" type="primary">rbpA</name>
    <name evidence="4" type="ORF">UK23_39735</name>
</gene>
<comment type="subunit">
    <text evidence="2">Forms a complex with the RNAP catalytic core and with free principal sigma factors.</text>
</comment>
<feature type="binding site" evidence="2">
    <location>
        <position position="57"/>
    </location>
    <ligand>
        <name>Zn(2+)</name>
        <dbReference type="ChEBI" id="CHEBI:29105"/>
    </ligand>
</feature>
<keyword evidence="2" id="KW-0862">Zinc</keyword>
<keyword evidence="2" id="KW-0805">Transcription regulation</keyword>
<feature type="binding site" evidence="2">
    <location>
        <position position="35"/>
    </location>
    <ligand>
        <name>Zn(2+)</name>
        <dbReference type="ChEBI" id="CHEBI:29105"/>
    </ligand>
</feature>
<feature type="binding site" evidence="2">
    <location>
        <position position="60"/>
    </location>
    <ligand>
        <name>Zn(2+)</name>
        <dbReference type="ChEBI" id="CHEBI:29105"/>
    </ligand>
</feature>
<evidence type="ECO:0000256" key="2">
    <source>
        <dbReference type="HAMAP-Rule" id="MF_01483"/>
    </source>
</evidence>
<dbReference type="GO" id="GO:0008270">
    <property type="term" value="F:zinc ion binding"/>
    <property type="evidence" value="ECO:0007669"/>
    <property type="project" value="UniProtKB-UniRule"/>
</dbReference>
<protein>
    <recommendedName>
        <fullName evidence="2">RNA polymerase-binding protein RbpA</fullName>
    </recommendedName>
</protein>
<dbReference type="OrthoDB" id="3254820at2"/>
<evidence type="ECO:0000313" key="5">
    <source>
        <dbReference type="Proteomes" id="UP000033393"/>
    </source>
</evidence>
<dbReference type="InterPro" id="IPR018527">
    <property type="entry name" value="Rubredoxin_Fe_BS"/>
</dbReference>
<dbReference type="HAMAP" id="MF_01483">
    <property type="entry name" value="RbpA"/>
    <property type="match status" value="1"/>
</dbReference>
<feature type="region of interest" description="Disordered" evidence="3">
    <location>
        <begin position="1"/>
        <end position="27"/>
    </location>
</feature>
<dbReference type="InterPro" id="IPR038638">
    <property type="entry name" value="RbpA_sf"/>
</dbReference>
<feature type="binding site" evidence="2">
    <location>
        <position position="39"/>
    </location>
    <ligand>
        <name>Zn(2+)</name>
        <dbReference type="ChEBI" id="CHEBI:29105"/>
    </ligand>
</feature>
<keyword evidence="1 2" id="KW-0479">Metal-binding</keyword>
<dbReference type="GO" id="GO:0001000">
    <property type="term" value="F:bacterial-type RNA polymerase core enzyme binding"/>
    <property type="evidence" value="ECO:0007669"/>
    <property type="project" value="UniProtKB-UniRule"/>
</dbReference>
<dbReference type="EMBL" id="JYJG01000386">
    <property type="protein sequence ID" value="KJK41923.1"/>
    <property type="molecule type" value="Genomic_DNA"/>
</dbReference>
<evidence type="ECO:0000313" key="4">
    <source>
        <dbReference type="EMBL" id="KJK41923.1"/>
    </source>
</evidence>
<keyword evidence="2" id="KW-0804">Transcription</keyword>
<feature type="region of interest" description="Disordered" evidence="3">
    <location>
        <begin position="62"/>
        <end position="82"/>
    </location>
</feature>
<comment type="function">
    <text evidence="2">Binds to RNA polymerase (RNAP), stimulating transcription from principal, but not alternative sigma factor promoters.</text>
</comment>
<proteinExistence type="inferred from homology"/>
<comment type="caution">
    <text evidence="4">The sequence shown here is derived from an EMBL/GenBank/DDBJ whole genome shotgun (WGS) entry which is preliminary data.</text>
</comment>
<dbReference type="Pfam" id="PF13397">
    <property type="entry name" value="RbpA"/>
    <property type="match status" value="1"/>
</dbReference>
<dbReference type="PROSITE" id="PS00202">
    <property type="entry name" value="RUBREDOXIN"/>
    <property type="match status" value="1"/>
</dbReference>
<organism evidence="4 5">
    <name type="scientific">Lentzea aerocolonigenes</name>
    <name type="common">Lechevalieria aerocolonigenes</name>
    <name type="synonym">Saccharothrix aerocolonigenes</name>
    <dbReference type="NCBI Taxonomy" id="68170"/>
    <lineage>
        <taxon>Bacteria</taxon>
        <taxon>Bacillati</taxon>
        <taxon>Actinomycetota</taxon>
        <taxon>Actinomycetes</taxon>
        <taxon>Pseudonocardiales</taxon>
        <taxon>Pseudonocardiaceae</taxon>
        <taxon>Lentzea</taxon>
    </lineage>
</organism>
<dbReference type="Gene3D" id="2.20.28.270">
    <property type="entry name" value="RNA polymerase-binding protein A"/>
    <property type="match status" value="1"/>
</dbReference>
<dbReference type="AlphaFoldDB" id="A0A0F0GKI0"/>
<dbReference type="RefSeq" id="WP_030478110.1">
    <property type="nucleotide sequence ID" value="NZ_JYJG01000386.1"/>
</dbReference>